<dbReference type="GO" id="GO:0005829">
    <property type="term" value="C:cytosol"/>
    <property type="evidence" value="ECO:0007669"/>
    <property type="project" value="TreeGrafter"/>
</dbReference>
<proteinExistence type="predicted"/>
<dbReference type="Gene3D" id="1.10.260.40">
    <property type="entry name" value="lambda repressor-like DNA-binding domains"/>
    <property type="match status" value="1"/>
</dbReference>
<accession>A0A161QKP6</accession>
<dbReference type="RefSeq" id="WP_068738903.1">
    <property type="nucleotide sequence ID" value="NZ_CP050292.1"/>
</dbReference>
<dbReference type="PANTHER" id="PTHR46797">
    <property type="entry name" value="HTH-TYPE TRANSCRIPTIONAL REGULATOR"/>
    <property type="match status" value="1"/>
</dbReference>
<dbReference type="AlphaFoldDB" id="A0A161QKP6"/>
<dbReference type="Pfam" id="PF01381">
    <property type="entry name" value="HTH_3"/>
    <property type="match status" value="1"/>
</dbReference>
<dbReference type="InterPro" id="IPR014710">
    <property type="entry name" value="RmlC-like_jellyroll"/>
</dbReference>
<evidence type="ECO:0000313" key="4">
    <source>
        <dbReference type="EMBL" id="QND72820.1"/>
    </source>
</evidence>
<gene>
    <name evidence="3" type="ORF">A4A58_19820</name>
    <name evidence="4" type="ORF">HB776_17505</name>
</gene>
<dbReference type="KEGG" id="trb:HB776_17505"/>
<dbReference type="InterPro" id="IPR001387">
    <property type="entry name" value="Cro/C1-type_HTH"/>
</dbReference>
<reference evidence="6" key="2">
    <citation type="journal article" date="2020" name="Mol. Plant Microbe">
        <title>Rhizobial microsymbionts of the narrowly endemic Oxytropis species growing in Kamchatka are characterized by significant genetic diversity and possess a set of genes that are associated with T3SS and T6SS secretion systems and can affect the development of symbiosis.</title>
        <authorList>
            <person name="Safronova V."/>
            <person name="Guro P."/>
            <person name="Sazanova A."/>
            <person name="Kuznetsova I."/>
            <person name="Belimov A."/>
            <person name="Yakubov V."/>
            <person name="Chirak E."/>
            <person name="Afonin A."/>
            <person name="Gogolev Y."/>
            <person name="Andronov E."/>
            <person name="Tikhonovich I."/>
        </authorList>
    </citation>
    <scope>NUCLEOTIDE SEQUENCE [LARGE SCALE GENOMIC DNA]</scope>
    <source>
        <strain evidence="6">581</strain>
    </source>
</reference>
<evidence type="ECO:0000256" key="1">
    <source>
        <dbReference type="ARBA" id="ARBA00023125"/>
    </source>
</evidence>
<evidence type="ECO:0000313" key="5">
    <source>
        <dbReference type="Proteomes" id="UP000076574"/>
    </source>
</evidence>
<dbReference type="GO" id="GO:0003677">
    <property type="term" value="F:DNA binding"/>
    <property type="evidence" value="ECO:0007669"/>
    <property type="project" value="UniProtKB-KW"/>
</dbReference>
<dbReference type="SUPFAM" id="SSF51182">
    <property type="entry name" value="RmlC-like cupins"/>
    <property type="match status" value="1"/>
</dbReference>
<dbReference type="SUPFAM" id="SSF47413">
    <property type="entry name" value="lambda repressor-like DNA-binding domains"/>
    <property type="match status" value="1"/>
</dbReference>
<evidence type="ECO:0000259" key="2">
    <source>
        <dbReference type="PROSITE" id="PS50943"/>
    </source>
</evidence>
<dbReference type="EMBL" id="CP050292">
    <property type="protein sequence ID" value="QND72820.1"/>
    <property type="molecule type" value="Genomic_DNA"/>
</dbReference>
<evidence type="ECO:0000313" key="3">
    <source>
        <dbReference type="EMBL" id="KZD20534.1"/>
    </source>
</evidence>
<dbReference type="InterPro" id="IPR013096">
    <property type="entry name" value="Cupin_2"/>
</dbReference>
<dbReference type="InterPro" id="IPR011051">
    <property type="entry name" value="RmlC_Cupin_sf"/>
</dbReference>
<dbReference type="CDD" id="cd00093">
    <property type="entry name" value="HTH_XRE"/>
    <property type="match status" value="1"/>
</dbReference>
<protein>
    <submittedName>
        <fullName evidence="4">Helix-turn-helix domain-containing protein</fullName>
    </submittedName>
    <submittedName>
        <fullName evidence="3">Transcriptional regulator</fullName>
    </submittedName>
</protein>
<keyword evidence="1" id="KW-0238">DNA-binding</keyword>
<dbReference type="SMART" id="SM00530">
    <property type="entry name" value="HTH_XRE"/>
    <property type="match status" value="1"/>
</dbReference>
<dbReference type="PANTHER" id="PTHR46797:SF1">
    <property type="entry name" value="METHYLPHOSPHONATE SYNTHASE"/>
    <property type="match status" value="1"/>
</dbReference>
<dbReference type="Pfam" id="PF07883">
    <property type="entry name" value="Cupin_2"/>
    <property type="match status" value="1"/>
</dbReference>
<dbReference type="InterPro" id="IPR010982">
    <property type="entry name" value="Lambda_DNA-bd_dom_sf"/>
</dbReference>
<dbReference type="InterPro" id="IPR050807">
    <property type="entry name" value="TransReg_Diox_bact_type"/>
</dbReference>
<name>A0A161QKP6_9BRAD</name>
<dbReference type="Gene3D" id="2.60.120.10">
    <property type="entry name" value="Jelly Rolls"/>
    <property type="match status" value="1"/>
</dbReference>
<keyword evidence="5" id="KW-1185">Reference proteome</keyword>
<dbReference type="Proteomes" id="UP000515291">
    <property type="component" value="Chromosome"/>
</dbReference>
<dbReference type="CDD" id="cd02209">
    <property type="entry name" value="cupin_XRE_C"/>
    <property type="match status" value="1"/>
</dbReference>
<sequence length="178" mass="19340">MTLNLKFLRVQSGMTLEQLATDTGLTRSYLSKLERGLSSPSIGSAIKIAEALGTTLDQFYGQPDDNDPVTIVRARNGKAGVTDNYLSLVAGLSDERTMRAFIVRPTKTAKHGRIMSHHEGEEILFVLTGKIELVIGKRKEVLSPGDCVQFDSTIPHKLTQMTAETASALVVIANKTVP</sequence>
<dbReference type="STRING" id="943830.A4A58_19820"/>
<feature type="domain" description="HTH cro/C1-type" evidence="2">
    <location>
        <begin position="5"/>
        <end position="59"/>
    </location>
</feature>
<organism evidence="3 5">
    <name type="scientific">Tardiphaga robiniae</name>
    <dbReference type="NCBI Taxonomy" id="943830"/>
    <lineage>
        <taxon>Bacteria</taxon>
        <taxon>Pseudomonadati</taxon>
        <taxon>Pseudomonadota</taxon>
        <taxon>Alphaproteobacteria</taxon>
        <taxon>Hyphomicrobiales</taxon>
        <taxon>Nitrobacteraceae</taxon>
        <taxon>Tardiphaga</taxon>
    </lineage>
</organism>
<dbReference type="PROSITE" id="PS50943">
    <property type="entry name" value="HTH_CROC1"/>
    <property type="match status" value="1"/>
</dbReference>
<reference evidence="4" key="3">
    <citation type="journal article" date="2020" name="Mol. Plant Microbe Interact.">
        <title>Complete genome sequences of four natural Pseudomonas isolates that catabolize a wide range of aromatic compounds relevant to lignin valorization.</title>
        <authorList>
            <person name="Hatmaker E.A."/>
            <person name="Presle G."/>
            <person name="Cannon O."/>
            <person name="Guss A.M."/>
            <person name="Elkins J.G."/>
        </authorList>
    </citation>
    <scope>NUCLEOTIDE SEQUENCE</scope>
    <source>
        <strain evidence="4">581</strain>
    </source>
</reference>
<dbReference type="EMBL" id="LVYV01000056">
    <property type="protein sequence ID" value="KZD20534.1"/>
    <property type="molecule type" value="Genomic_DNA"/>
</dbReference>
<evidence type="ECO:0000313" key="6">
    <source>
        <dbReference type="Proteomes" id="UP000515291"/>
    </source>
</evidence>
<reference evidence="3 5" key="1">
    <citation type="submission" date="2016-03" db="EMBL/GenBank/DDBJ databases">
        <title>Microsymbionts genomes from the relict species Vavilovia formosa (Stev.) Fed.</title>
        <authorList>
            <person name="Kopat V."/>
            <person name="Chirak E."/>
            <person name="Kimeklis A."/>
            <person name="Andronov E."/>
        </authorList>
    </citation>
    <scope>NUCLEOTIDE SEQUENCE [LARGE SCALE GENOMIC DNA]</scope>
    <source>
        <strain evidence="3 5">Vaf07</strain>
    </source>
</reference>
<dbReference type="GO" id="GO:0003700">
    <property type="term" value="F:DNA-binding transcription factor activity"/>
    <property type="evidence" value="ECO:0007669"/>
    <property type="project" value="TreeGrafter"/>
</dbReference>
<dbReference type="OrthoDB" id="9805356at2"/>
<dbReference type="Proteomes" id="UP000076574">
    <property type="component" value="Unassembled WGS sequence"/>
</dbReference>